<dbReference type="InterPro" id="IPR036236">
    <property type="entry name" value="Znf_C2H2_sf"/>
</dbReference>
<evidence type="ECO:0000256" key="5">
    <source>
        <dbReference type="ARBA" id="ARBA00022833"/>
    </source>
</evidence>
<feature type="compositionally biased region" description="Low complexity" evidence="8">
    <location>
        <begin position="72"/>
        <end position="87"/>
    </location>
</feature>
<feature type="compositionally biased region" description="Polar residues" evidence="8">
    <location>
        <begin position="493"/>
        <end position="505"/>
    </location>
</feature>
<dbReference type="SUPFAM" id="SSF57667">
    <property type="entry name" value="beta-beta-alpha zinc fingers"/>
    <property type="match status" value="2"/>
</dbReference>
<gene>
    <name evidence="10" type="primary">ABSGL_06042.1 scaffold 7611</name>
</gene>
<dbReference type="InterPro" id="IPR013087">
    <property type="entry name" value="Znf_C2H2_type"/>
</dbReference>
<name>A0A168NE25_ABSGL</name>
<accession>A0A168NE25</accession>
<dbReference type="InterPro" id="IPR050826">
    <property type="entry name" value="Krueppel_C2H2_ZnFinger"/>
</dbReference>
<evidence type="ECO:0000256" key="2">
    <source>
        <dbReference type="ARBA" id="ARBA00022723"/>
    </source>
</evidence>
<feature type="domain" description="C2H2-type" evidence="9">
    <location>
        <begin position="225"/>
        <end position="252"/>
    </location>
</feature>
<feature type="compositionally biased region" description="Basic and acidic residues" evidence="8">
    <location>
        <begin position="276"/>
        <end position="291"/>
    </location>
</feature>
<feature type="compositionally biased region" description="Pro residues" evidence="8">
    <location>
        <begin position="542"/>
        <end position="555"/>
    </location>
</feature>
<dbReference type="GO" id="GO:0045596">
    <property type="term" value="P:negative regulation of cell differentiation"/>
    <property type="evidence" value="ECO:0007669"/>
    <property type="project" value="UniProtKB-ARBA"/>
</dbReference>
<feature type="compositionally biased region" description="Polar residues" evidence="8">
    <location>
        <begin position="530"/>
        <end position="540"/>
    </location>
</feature>
<feature type="domain" description="C2H2-type" evidence="9">
    <location>
        <begin position="197"/>
        <end position="224"/>
    </location>
</feature>
<feature type="compositionally biased region" description="Low complexity" evidence="8">
    <location>
        <begin position="1"/>
        <end position="32"/>
    </location>
</feature>
<feature type="compositionally biased region" description="Low complexity" evidence="8">
    <location>
        <begin position="582"/>
        <end position="598"/>
    </location>
</feature>
<organism evidence="10">
    <name type="scientific">Absidia glauca</name>
    <name type="common">Pin mould</name>
    <dbReference type="NCBI Taxonomy" id="4829"/>
    <lineage>
        <taxon>Eukaryota</taxon>
        <taxon>Fungi</taxon>
        <taxon>Fungi incertae sedis</taxon>
        <taxon>Mucoromycota</taxon>
        <taxon>Mucoromycotina</taxon>
        <taxon>Mucoromycetes</taxon>
        <taxon>Mucorales</taxon>
        <taxon>Cunninghamellaceae</taxon>
        <taxon>Absidia</taxon>
    </lineage>
</organism>
<dbReference type="InParanoid" id="A0A168NE25"/>
<dbReference type="AlphaFoldDB" id="A0A168NE25"/>
<dbReference type="FunFam" id="3.30.160.60:FF:001498">
    <property type="entry name" value="Zinc finger protein 404"/>
    <property type="match status" value="1"/>
</dbReference>
<keyword evidence="3" id="KW-0677">Repeat</keyword>
<feature type="domain" description="C2H2-type" evidence="9">
    <location>
        <begin position="253"/>
        <end position="280"/>
    </location>
</feature>
<evidence type="ECO:0000256" key="8">
    <source>
        <dbReference type="SAM" id="MobiDB-lite"/>
    </source>
</evidence>
<feature type="compositionally biased region" description="Basic and acidic residues" evidence="8">
    <location>
        <begin position="327"/>
        <end position="350"/>
    </location>
</feature>
<dbReference type="Proteomes" id="UP000078561">
    <property type="component" value="Unassembled WGS sequence"/>
</dbReference>
<dbReference type="PROSITE" id="PS50157">
    <property type="entry name" value="ZINC_FINGER_C2H2_2"/>
    <property type="match status" value="3"/>
</dbReference>
<evidence type="ECO:0000313" key="10">
    <source>
        <dbReference type="EMBL" id="SAM00361.1"/>
    </source>
</evidence>
<keyword evidence="6" id="KW-0539">Nucleus</keyword>
<sequence>MSTSSSSLPHPSHSSSPALDNSPSSLSLLLNNTDDVERATSTSPVKRSWASLEASTDSAISKLPHLSPSRRTNTALANPTTTTATSATDITASQTTTTTTAADSPTTTSTFNVNVKTPMFTVKQQQQQQQQQQPMKEESSSQPYGSNGGTFTTFSLKQPLNKEESPLPAIRLPNSDATTSTIHTASNTSSGSIVKPYACNECEQSFCRPHNLKSHLATHSSIRPYKCGTCDKNFRRLHDLKRHEKLHTGEKPYVCDHCSRSFSRLDALNRHQRAENAARRWSDSDVSHQQHDQPSSGTPKSSSSPSSPSPPPPKSTPLSIPNYDSSNSDKKDTHISSDDTITHHSSKDDSFDMNGNDTLTTDSDSTTNTGTPTSTPTLTLTQTTEANSDTGTNGSSSNGSTNTGGRIKKKSIKSLVQGQQHRFRSSRPNIPQINIPNPATKWPPITTTLVNLKPVTTMSLSDITPLSPSRGGSSPANGLSSKITNARHIPSSVPSTICHESSLPTPETAHPLSATTNLTPAAQTTTTSTPWNHTSLSSLQKLPPPASLNQHPPPSRTVLPPVIRPSSQQDHHLTSPYSPFTPIASPLNPAPPSSSSHAALLQKNRDLEFRLASLEEEKTAQAETLNGVIHDLEVENRLLRSLVADSQRNATEYSFSRSQPTESPGAM</sequence>
<dbReference type="STRING" id="4829.A0A168NE25"/>
<keyword evidence="5" id="KW-0862">Zinc</keyword>
<dbReference type="PANTHER" id="PTHR24377">
    <property type="entry name" value="IP01015P-RELATED"/>
    <property type="match status" value="1"/>
</dbReference>
<protein>
    <recommendedName>
        <fullName evidence="9">C2H2-type domain-containing protein</fullName>
    </recommendedName>
</protein>
<dbReference type="OrthoDB" id="8922241at2759"/>
<dbReference type="GO" id="GO:0005634">
    <property type="term" value="C:nucleus"/>
    <property type="evidence" value="ECO:0007669"/>
    <property type="project" value="UniProtKB-SubCell"/>
</dbReference>
<dbReference type="GO" id="GO:0008270">
    <property type="term" value="F:zinc ion binding"/>
    <property type="evidence" value="ECO:0007669"/>
    <property type="project" value="UniProtKB-KW"/>
</dbReference>
<proteinExistence type="predicted"/>
<feature type="compositionally biased region" description="Low complexity" evidence="8">
    <location>
        <begin position="294"/>
        <end position="306"/>
    </location>
</feature>
<comment type="subcellular location">
    <subcellularLocation>
        <location evidence="1">Nucleus</location>
    </subcellularLocation>
</comment>
<evidence type="ECO:0000256" key="3">
    <source>
        <dbReference type="ARBA" id="ARBA00022737"/>
    </source>
</evidence>
<evidence type="ECO:0000256" key="1">
    <source>
        <dbReference type="ARBA" id="ARBA00004123"/>
    </source>
</evidence>
<evidence type="ECO:0000256" key="4">
    <source>
        <dbReference type="ARBA" id="ARBA00022771"/>
    </source>
</evidence>
<feature type="compositionally biased region" description="Low complexity" evidence="8">
    <location>
        <begin position="124"/>
        <end position="133"/>
    </location>
</feature>
<feature type="compositionally biased region" description="Low complexity" evidence="8">
    <location>
        <begin position="354"/>
        <end position="405"/>
    </location>
</feature>
<feature type="compositionally biased region" description="Polar residues" evidence="8">
    <location>
        <begin position="140"/>
        <end position="154"/>
    </location>
</feature>
<dbReference type="SMART" id="SM00355">
    <property type="entry name" value="ZnF_C2H2"/>
    <property type="match status" value="3"/>
</dbReference>
<feature type="region of interest" description="Disordered" evidence="8">
    <location>
        <begin position="645"/>
        <end position="667"/>
    </location>
</feature>
<feature type="region of interest" description="Disordered" evidence="8">
    <location>
        <begin position="121"/>
        <end position="154"/>
    </location>
</feature>
<evidence type="ECO:0000259" key="9">
    <source>
        <dbReference type="PROSITE" id="PS50157"/>
    </source>
</evidence>
<dbReference type="Pfam" id="PF00096">
    <property type="entry name" value="zf-C2H2"/>
    <property type="match status" value="3"/>
</dbReference>
<feature type="region of interest" description="Disordered" evidence="8">
    <location>
        <begin position="493"/>
        <end position="598"/>
    </location>
</feature>
<keyword evidence="4 7" id="KW-0863">Zinc-finger</keyword>
<feature type="compositionally biased region" description="Low complexity" evidence="8">
    <location>
        <begin position="428"/>
        <end position="438"/>
    </location>
</feature>
<dbReference type="FunFam" id="3.30.160.60:FF:000912">
    <property type="entry name" value="Zinc finger protein 660"/>
    <property type="match status" value="1"/>
</dbReference>
<keyword evidence="11" id="KW-1185">Reference proteome</keyword>
<dbReference type="PROSITE" id="PS00028">
    <property type="entry name" value="ZINC_FINGER_C2H2_1"/>
    <property type="match status" value="2"/>
</dbReference>
<evidence type="ECO:0000256" key="7">
    <source>
        <dbReference type="PROSITE-ProRule" id="PRU00042"/>
    </source>
</evidence>
<dbReference type="FunFam" id="3.30.160.60:FF:000100">
    <property type="entry name" value="Zinc finger 45-like"/>
    <property type="match status" value="1"/>
</dbReference>
<keyword evidence="2" id="KW-0479">Metal-binding</keyword>
<reference evidence="10" key="1">
    <citation type="submission" date="2016-04" db="EMBL/GenBank/DDBJ databases">
        <authorList>
            <person name="Evans L.H."/>
            <person name="Alamgir A."/>
            <person name="Owens N."/>
            <person name="Weber N.D."/>
            <person name="Virtaneva K."/>
            <person name="Barbian K."/>
            <person name="Babar A."/>
            <person name="Rosenke K."/>
        </authorList>
    </citation>
    <scope>NUCLEOTIDE SEQUENCE [LARGE SCALE GENOMIC DNA]</scope>
    <source>
        <strain evidence="10">CBS 101.48</strain>
    </source>
</reference>
<feature type="compositionally biased region" description="Low complexity" evidence="8">
    <location>
        <begin position="514"/>
        <end position="529"/>
    </location>
</feature>
<evidence type="ECO:0000313" key="11">
    <source>
        <dbReference type="Proteomes" id="UP000078561"/>
    </source>
</evidence>
<dbReference type="Gene3D" id="3.30.160.60">
    <property type="entry name" value="Classic Zinc Finger"/>
    <property type="match status" value="3"/>
</dbReference>
<evidence type="ECO:0000256" key="6">
    <source>
        <dbReference type="ARBA" id="ARBA00023242"/>
    </source>
</evidence>
<dbReference type="EMBL" id="LT553181">
    <property type="protein sequence ID" value="SAM00361.1"/>
    <property type="molecule type" value="Genomic_DNA"/>
</dbReference>
<feature type="region of interest" description="Disordered" evidence="8">
    <location>
        <begin position="276"/>
        <end position="440"/>
    </location>
</feature>
<feature type="region of interest" description="Disordered" evidence="8">
    <location>
        <begin position="1"/>
        <end position="87"/>
    </location>
</feature>